<feature type="signal peptide" evidence="7">
    <location>
        <begin position="1"/>
        <end position="20"/>
    </location>
</feature>
<evidence type="ECO:0000259" key="8">
    <source>
        <dbReference type="Pfam" id="PF04116"/>
    </source>
</evidence>
<dbReference type="STRING" id="3075.A0A087SCK1"/>
<evidence type="ECO:0000256" key="5">
    <source>
        <dbReference type="ARBA" id="ARBA00023136"/>
    </source>
</evidence>
<dbReference type="PANTHER" id="PTHR11863">
    <property type="entry name" value="STEROL DESATURASE"/>
    <property type="match status" value="1"/>
</dbReference>
<dbReference type="EMBL" id="QOKY01000154">
    <property type="protein sequence ID" value="RMZ55926.1"/>
    <property type="molecule type" value="Genomic_DNA"/>
</dbReference>
<dbReference type="GO" id="GO:0005506">
    <property type="term" value="F:iron ion binding"/>
    <property type="evidence" value="ECO:0007669"/>
    <property type="project" value="InterPro"/>
</dbReference>
<comment type="similarity">
    <text evidence="2">Belongs to the sterol desaturase family.</text>
</comment>
<dbReference type="KEGG" id="apro:F751_6009"/>
<evidence type="ECO:0000256" key="2">
    <source>
        <dbReference type="ARBA" id="ARBA00009324"/>
    </source>
</evidence>
<dbReference type="GO" id="GO:0016491">
    <property type="term" value="F:oxidoreductase activity"/>
    <property type="evidence" value="ECO:0007669"/>
    <property type="project" value="InterPro"/>
</dbReference>
<evidence type="ECO:0000256" key="1">
    <source>
        <dbReference type="ARBA" id="ARBA00004370"/>
    </source>
</evidence>
<comment type="subcellular location">
    <subcellularLocation>
        <location evidence="1">Membrane</location>
    </subcellularLocation>
</comment>
<dbReference type="EMBL" id="KL662092">
    <property type="protein sequence ID" value="KFM23455.1"/>
    <property type="molecule type" value="Genomic_DNA"/>
</dbReference>
<keyword evidence="12" id="KW-1185">Reference proteome</keyword>
<feature type="domain" description="Fatty acid hydroxylase" evidence="8">
    <location>
        <begin position="199"/>
        <end position="328"/>
    </location>
</feature>
<proteinExistence type="inferred from homology"/>
<name>A0A087SCK1_AUXPR</name>
<reference evidence="11" key="5">
    <citation type="submission" date="2018-11" db="EMBL/GenBank/DDBJ databases">
        <title>Characterization of plant carbon substrate utilization by Auxenochlorella protothecoides.</title>
        <authorList>
            <person name="Vogler B.W."/>
            <person name="Starkenburg S.R."/>
            <person name="Sudasinghe N."/>
            <person name="Schambach J.Y."/>
            <person name="Rollin J.A."/>
            <person name="Pattathil S."/>
            <person name="Barry A.N."/>
        </authorList>
    </citation>
    <scope>NUCLEOTIDE SEQUENCE [LARGE SCALE GENOMIC DNA]</scope>
    <source>
        <strain evidence="11">UTEX 25</strain>
    </source>
</reference>
<protein>
    <submittedName>
        <fullName evidence="10">Delta(7)-sterol-C5(6)-desaturase</fullName>
    </submittedName>
</protein>
<dbReference type="EMBL" id="GDKF01003485">
    <property type="protein sequence ID" value="JAT75137.1"/>
    <property type="molecule type" value="Transcribed_RNA"/>
</dbReference>
<evidence type="ECO:0000313" key="9">
    <source>
        <dbReference type="EMBL" id="JAT75137.1"/>
    </source>
</evidence>
<dbReference type="InterPro" id="IPR050307">
    <property type="entry name" value="Sterol_Desaturase_Related"/>
</dbReference>
<reference evidence="10 12" key="1">
    <citation type="journal article" date="2014" name="BMC Genomics">
        <title>Oil accumulation mechanisms of the oleaginous microalga Chlorella protothecoides revealed through its genome, transcriptomes, and proteomes.</title>
        <authorList>
            <person name="Gao C."/>
            <person name="Wang Y."/>
            <person name="Shen Y."/>
            <person name="Yan D."/>
            <person name="He X."/>
            <person name="Dai J."/>
            <person name="Wu Q."/>
        </authorList>
    </citation>
    <scope>NUCLEOTIDE SEQUENCE [LARGE SCALE GENOMIC DNA]</scope>
    <source>
        <strain evidence="10 12">0710</strain>
    </source>
</reference>
<keyword evidence="4 6" id="KW-1133">Transmembrane helix</keyword>
<evidence type="ECO:0000313" key="12">
    <source>
        <dbReference type="Proteomes" id="UP000028924"/>
    </source>
</evidence>
<organism evidence="10 12">
    <name type="scientific">Auxenochlorella protothecoides</name>
    <name type="common">Green microalga</name>
    <name type="synonym">Chlorella protothecoides</name>
    <dbReference type="NCBI Taxonomy" id="3075"/>
    <lineage>
        <taxon>Eukaryota</taxon>
        <taxon>Viridiplantae</taxon>
        <taxon>Chlorophyta</taxon>
        <taxon>core chlorophytes</taxon>
        <taxon>Trebouxiophyceae</taxon>
        <taxon>Chlorellales</taxon>
        <taxon>Chlorellaceae</taxon>
        <taxon>Auxenochlorella</taxon>
    </lineage>
</organism>
<evidence type="ECO:0000313" key="10">
    <source>
        <dbReference type="EMBL" id="KFM23455.1"/>
    </source>
</evidence>
<feature type="chain" id="PRO_5014218773" evidence="7">
    <location>
        <begin position="21"/>
        <end position="348"/>
    </location>
</feature>
<reference evidence="11" key="4">
    <citation type="submission" date="2018-10" db="EMBL/GenBank/DDBJ databases">
        <authorList>
            <person name="Hovde B."/>
            <person name="Zhang X."/>
        </authorList>
    </citation>
    <scope>NUCLEOTIDE SEQUENCE [LARGE SCALE GENOMIC DNA]</scope>
    <source>
        <strain evidence="11">UTEX 25</strain>
    </source>
</reference>
<reference evidence="9" key="2">
    <citation type="submission" date="2015-08" db="EMBL/GenBank/DDBJ databases">
        <authorList>
            <person name="Babu N.S."/>
            <person name="Beckwith C.J."/>
            <person name="Beseler K.G."/>
            <person name="Brison A."/>
            <person name="Carone J.V."/>
            <person name="Caskin T.P."/>
            <person name="Diamond M."/>
            <person name="Durham M.E."/>
            <person name="Foxe J.M."/>
            <person name="Go M."/>
            <person name="Henderson B.A."/>
            <person name="Jones I.B."/>
            <person name="McGettigan J.A."/>
            <person name="Micheletti S.J."/>
            <person name="Nasrallah M.E."/>
            <person name="Ortiz D."/>
            <person name="Piller C.R."/>
            <person name="Privatt S.R."/>
            <person name="Schneider S.L."/>
            <person name="Sharp S."/>
            <person name="Smith T.C."/>
            <person name="Stanton J.D."/>
            <person name="Ullery H.E."/>
            <person name="Wilson R.J."/>
            <person name="Serrano M.G."/>
            <person name="Buck G."/>
            <person name="Lee V."/>
            <person name="Wang Y."/>
            <person name="Carvalho R."/>
            <person name="Voegtly L."/>
            <person name="Shi R."/>
            <person name="Duckworth R."/>
            <person name="Johnson A."/>
            <person name="Loviza R."/>
            <person name="Walstead R."/>
            <person name="Shah Z."/>
            <person name="Kiflezghi M."/>
            <person name="Wade K."/>
            <person name="Ball S.L."/>
            <person name="Bradley K.W."/>
            <person name="Asai D.J."/>
            <person name="Bowman C.A."/>
            <person name="Russell D.A."/>
            <person name="Pope W.H."/>
            <person name="Jacobs-Sera D."/>
            <person name="Hendrix R.W."/>
            <person name="Hatfull G.F."/>
        </authorList>
    </citation>
    <scope>NUCLEOTIDE SEQUENCE</scope>
</reference>
<evidence type="ECO:0000313" key="13">
    <source>
        <dbReference type="Proteomes" id="UP000279271"/>
    </source>
</evidence>
<dbReference type="Pfam" id="PF04116">
    <property type="entry name" value="FA_hydroxylase"/>
    <property type="match status" value="1"/>
</dbReference>
<keyword evidence="7" id="KW-0732">Signal</keyword>
<dbReference type="GO" id="GO:0008610">
    <property type="term" value="P:lipid biosynthetic process"/>
    <property type="evidence" value="ECO:0007669"/>
    <property type="project" value="InterPro"/>
</dbReference>
<dbReference type="GO" id="GO:0016020">
    <property type="term" value="C:membrane"/>
    <property type="evidence" value="ECO:0007669"/>
    <property type="project" value="UniProtKB-SubCell"/>
</dbReference>
<evidence type="ECO:0000256" key="6">
    <source>
        <dbReference type="SAM" id="Phobius"/>
    </source>
</evidence>
<dbReference type="AlphaFoldDB" id="A0A087SCK1"/>
<gene>
    <name evidence="11" type="ORF">APUTEX25_004350</name>
    <name evidence="10" type="ORF">F751_6009</name>
    <name evidence="9" type="ORF">g.196</name>
</gene>
<keyword evidence="3 6" id="KW-0812">Transmembrane</keyword>
<feature type="transmembrane region" description="Helical" evidence="6">
    <location>
        <begin position="191"/>
        <end position="212"/>
    </location>
</feature>
<dbReference type="Proteomes" id="UP000028924">
    <property type="component" value="Unassembled WGS sequence"/>
</dbReference>
<dbReference type="GeneID" id="23617400"/>
<dbReference type="eggNOG" id="KOG0872">
    <property type="taxonomic scope" value="Eukaryota"/>
</dbReference>
<evidence type="ECO:0000256" key="7">
    <source>
        <dbReference type="SAM" id="SignalP"/>
    </source>
</evidence>
<dbReference type="InterPro" id="IPR006694">
    <property type="entry name" value="Fatty_acid_hydroxylase"/>
</dbReference>
<reference evidence="13" key="3">
    <citation type="journal article" date="2018" name="Algal Res.">
        <title>Characterization of plant carbon substrate utilization by Auxenochlorella protothecoides.</title>
        <authorList>
            <person name="Vogler B.W."/>
            <person name="Starkenburg S.R."/>
            <person name="Sudasinghe N."/>
            <person name="Schambach J.Y."/>
            <person name="Rollin J.A."/>
            <person name="Pattathil S."/>
            <person name="Barry A.N."/>
        </authorList>
    </citation>
    <scope>NUCLEOTIDE SEQUENCE [LARGE SCALE GENOMIC DNA]</scope>
    <source>
        <strain evidence="13">UTEX 25</strain>
    </source>
</reference>
<evidence type="ECO:0000256" key="3">
    <source>
        <dbReference type="ARBA" id="ARBA00022692"/>
    </source>
</evidence>
<sequence>MRAGPLVVALLAATAVAIYASPLTDVLVWKLGSRGDGLGRGEGLDLTVSGTGIPGSVEAWGTPAPASLTRRQEQLLEFREENAFKDNLALFWLPNEWRAAMPPYVQSWLRNWIMVAILYYVLGGVWVYYTYYAFGSQLFKPGEIPSLGAQLEQMKVASISMPLYAMLPAFNEFAIEKGWTRTYSRVSDVGLPMYVVYFFTYMLSVEFFVYWAHRLLHEIKPGYKWLHYIHHKYNKEHTLSPFAGLAFHPIDGMLQACPYTFMLWFVPMHLLTHELLLFATGIWTNNIHDNIDGKVPPVMGAYYHTIHHTMYNKNYGHYFTFVDRLFGTLLTPEDYRAMIAERKVAKET</sequence>
<dbReference type="RefSeq" id="XP_011396327.1">
    <property type="nucleotide sequence ID" value="XM_011398025.1"/>
</dbReference>
<feature type="transmembrane region" description="Helical" evidence="6">
    <location>
        <begin position="112"/>
        <end position="134"/>
    </location>
</feature>
<accession>A0A087SCK1</accession>
<dbReference type="OrthoDB" id="408954at2759"/>
<evidence type="ECO:0000313" key="11">
    <source>
        <dbReference type="EMBL" id="RMZ55926.1"/>
    </source>
</evidence>
<evidence type="ECO:0000256" key="4">
    <source>
        <dbReference type="ARBA" id="ARBA00022989"/>
    </source>
</evidence>
<dbReference type="Proteomes" id="UP000279271">
    <property type="component" value="Unassembled WGS sequence"/>
</dbReference>
<keyword evidence="5 6" id="KW-0472">Membrane</keyword>